<dbReference type="EMBL" id="JANAWD010000010">
    <property type="protein sequence ID" value="KAJ3491595.1"/>
    <property type="molecule type" value="Genomic_DNA"/>
</dbReference>
<dbReference type="Proteomes" id="UP001212997">
    <property type="component" value="Unassembled WGS sequence"/>
</dbReference>
<sequence>MDAIPRASGSLPFHEDILHIVIGKLCDDKLSLSRISLVSKPLMAIARRHLFRTITVRGMNTAPKPGFPEFKHFLSSSRGTSYLIQNVSLIGEICGCCVDTPSLDYHLLGQILSNLPSLRKLELDIIYWEGRIDEDQDDSKIHTYPPIPLHHLSITGSSVKGDEEGLTGKQNLFNLFTLFSTIDTFRVSHIDIPGRHLYSSLIHRSERQKMEIPPYFQVRSLICDARPDLYVLEAIRKSGSFDTLKHVSLQWYSWDDLAAVGAFLRDVGQGIEDVSFTPERTFWQTEELRDHQYRYDSDGLLPFSISYQVHITEMFSTTPAVGYHIPDLAPCSSLRSLRIELHICDEFSENMHWQDTFKFLARMLNTVTRPMEQFYICFEVWPLRCPEAHTIFSDMPWLLLEDALCKFPGLNGVVLEISIKRVKGEPTQIDEVQTDLAFLERVFPRLHQKSILLLRYRESAVHEYDINGYLFD</sequence>
<keyword evidence="2" id="KW-1185">Reference proteome</keyword>
<comment type="caution">
    <text evidence="1">The sequence shown here is derived from an EMBL/GenBank/DDBJ whole genome shotgun (WGS) entry which is preliminary data.</text>
</comment>
<reference evidence="1" key="1">
    <citation type="submission" date="2022-07" db="EMBL/GenBank/DDBJ databases">
        <title>Genome Sequence of Physisporinus lineatus.</title>
        <authorList>
            <person name="Buettner E."/>
        </authorList>
    </citation>
    <scope>NUCLEOTIDE SEQUENCE</scope>
    <source>
        <strain evidence="1">VT162</strain>
    </source>
</reference>
<organism evidence="1 2">
    <name type="scientific">Meripilus lineatus</name>
    <dbReference type="NCBI Taxonomy" id="2056292"/>
    <lineage>
        <taxon>Eukaryota</taxon>
        <taxon>Fungi</taxon>
        <taxon>Dikarya</taxon>
        <taxon>Basidiomycota</taxon>
        <taxon>Agaricomycotina</taxon>
        <taxon>Agaricomycetes</taxon>
        <taxon>Polyporales</taxon>
        <taxon>Meripilaceae</taxon>
        <taxon>Meripilus</taxon>
    </lineage>
</organism>
<protein>
    <recommendedName>
        <fullName evidence="3">F-box domain-containing protein</fullName>
    </recommendedName>
</protein>
<dbReference type="AlphaFoldDB" id="A0AAD5VE24"/>
<evidence type="ECO:0000313" key="1">
    <source>
        <dbReference type="EMBL" id="KAJ3491595.1"/>
    </source>
</evidence>
<accession>A0AAD5VE24</accession>
<gene>
    <name evidence="1" type="ORF">NLI96_g615</name>
</gene>
<name>A0AAD5VE24_9APHY</name>
<proteinExistence type="predicted"/>
<evidence type="ECO:0008006" key="3">
    <source>
        <dbReference type="Google" id="ProtNLM"/>
    </source>
</evidence>
<evidence type="ECO:0000313" key="2">
    <source>
        <dbReference type="Proteomes" id="UP001212997"/>
    </source>
</evidence>